<evidence type="ECO:0000313" key="1">
    <source>
        <dbReference type="EMBL" id="GMA89829.1"/>
    </source>
</evidence>
<reference evidence="2" key="1">
    <citation type="journal article" date="2019" name="Int. J. Syst. Evol. Microbiol.">
        <title>The Global Catalogue of Microorganisms (GCM) 10K type strain sequencing project: providing services to taxonomists for standard genome sequencing and annotation.</title>
        <authorList>
            <consortium name="The Broad Institute Genomics Platform"/>
            <consortium name="The Broad Institute Genome Sequencing Center for Infectious Disease"/>
            <person name="Wu L."/>
            <person name="Ma J."/>
        </authorList>
    </citation>
    <scope>NUCLEOTIDE SEQUENCE [LARGE SCALE GENOMIC DNA]</scope>
    <source>
        <strain evidence="2">NBRC 108755</strain>
    </source>
</reference>
<accession>A0ABQ6JR80</accession>
<comment type="caution">
    <text evidence="1">The sequence shown here is derived from an EMBL/GenBank/DDBJ whole genome shotgun (WGS) entry which is preliminary data.</text>
</comment>
<organism evidence="1 2">
    <name type="scientific">Homoserinibacter gongjuensis</name>
    <dbReference type="NCBI Taxonomy" id="1162968"/>
    <lineage>
        <taxon>Bacteria</taxon>
        <taxon>Bacillati</taxon>
        <taxon>Actinomycetota</taxon>
        <taxon>Actinomycetes</taxon>
        <taxon>Micrococcales</taxon>
        <taxon>Microbacteriaceae</taxon>
        <taxon>Homoserinibacter</taxon>
    </lineage>
</organism>
<sequence>MADEFGIVRDVTGLAAERNAFRYRNVPVVVRAEAEADPVELARVVLAGLVSGAPITISSAASFSPHEEDALRAAGVELRIDDSDTWHAAAAGLRDARIRLLGGRAEHLLSALGGRPDIAVYDGEVTEAGRVELLLFLREQAVSITAHRFGTPSALVEALPLG</sequence>
<dbReference type="Proteomes" id="UP001157069">
    <property type="component" value="Unassembled WGS sequence"/>
</dbReference>
<proteinExistence type="predicted"/>
<evidence type="ECO:0000313" key="2">
    <source>
        <dbReference type="Proteomes" id="UP001157069"/>
    </source>
</evidence>
<gene>
    <name evidence="1" type="ORF">GCM10025869_03580</name>
</gene>
<keyword evidence="2" id="KW-1185">Reference proteome</keyword>
<protein>
    <submittedName>
        <fullName evidence="1">Uncharacterized protein</fullName>
    </submittedName>
</protein>
<dbReference type="EMBL" id="BSVA01000001">
    <property type="protein sequence ID" value="GMA89829.1"/>
    <property type="molecule type" value="Genomic_DNA"/>
</dbReference>
<name>A0ABQ6JR80_9MICO</name>